<feature type="transmembrane region" description="Helical" evidence="1">
    <location>
        <begin position="62"/>
        <end position="82"/>
    </location>
</feature>
<keyword evidence="1" id="KW-0472">Membrane</keyword>
<dbReference type="EMBL" id="MK211825">
    <property type="protein sequence ID" value="QID26776.1"/>
    <property type="molecule type" value="Genomic_DNA"/>
</dbReference>
<sequence>MRNYMNQKLTGFVYGVDASSMFSQAMSLLQKGLIAVGAFLVVMGIINLSTNIKDGGPGVRNAILEIVGGVMVGAAGAFVTQITI</sequence>
<evidence type="ECO:0000313" key="3">
    <source>
        <dbReference type="EMBL" id="QID25671.1"/>
    </source>
</evidence>
<protein>
    <submittedName>
        <fullName evidence="2">Uncharacterized protein</fullName>
    </submittedName>
</protein>
<keyword evidence="1" id="KW-1133">Transmembrane helix</keyword>
<evidence type="ECO:0000256" key="1">
    <source>
        <dbReference type="SAM" id="Phobius"/>
    </source>
</evidence>
<dbReference type="EMBL" id="MK211809">
    <property type="protein sequence ID" value="QID25671.1"/>
    <property type="molecule type" value="Genomic_DNA"/>
</dbReference>
<organism evidence="2">
    <name type="scientific">Streptococcus suis</name>
    <dbReference type="NCBI Taxonomy" id="1307"/>
    <lineage>
        <taxon>Bacteria</taxon>
        <taxon>Bacillati</taxon>
        <taxon>Bacillota</taxon>
        <taxon>Bacilli</taxon>
        <taxon>Lactobacillales</taxon>
        <taxon>Streptococcaceae</taxon>
        <taxon>Streptococcus</taxon>
    </lineage>
</organism>
<feature type="transmembrane region" description="Helical" evidence="1">
    <location>
        <begin position="28"/>
        <end position="50"/>
    </location>
</feature>
<gene>
    <name evidence="3" type="ORF">YS10-GM000063</name>
    <name evidence="2" type="ORF">YS3-GM000054</name>
    <name evidence="4" type="ORF">YS430-GM000063</name>
</gene>
<proteinExistence type="predicted"/>
<reference evidence="2" key="1">
    <citation type="submission" date="2018-11" db="EMBL/GenBank/DDBJ databases">
        <title>Characterization of mobile element carrying drug resistance determinants of Streptococcus suis from China.</title>
        <authorList>
            <person name="Zheng H."/>
        </authorList>
    </citation>
    <scope>NUCLEOTIDE SEQUENCE</scope>
</reference>
<dbReference type="AlphaFoldDB" id="A0A6G6ATC0"/>
<name>A0A6G6ATC0_STRSU</name>
<evidence type="ECO:0000313" key="2">
    <source>
        <dbReference type="EMBL" id="QID25600.1"/>
    </source>
</evidence>
<accession>A0A6G6ATC0</accession>
<keyword evidence="1" id="KW-0812">Transmembrane</keyword>
<evidence type="ECO:0000313" key="4">
    <source>
        <dbReference type="EMBL" id="QID26776.1"/>
    </source>
</evidence>
<dbReference type="EMBL" id="MK211808">
    <property type="protein sequence ID" value="QID25600.1"/>
    <property type="molecule type" value="Genomic_DNA"/>
</dbReference>